<feature type="domain" description="BIG2" evidence="6">
    <location>
        <begin position="1046"/>
        <end position="1140"/>
    </location>
</feature>
<evidence type="ECO:0000256" key="2">
    <source>
        <dbReference type="ARBA" id="ARBA00007257"/>
    </source>
</evidence>
<dbReference type="GO" id="GO:0005576">
    <property type="term" value="C:extracellular region"/>
    <property type="evidence" value="ECO:0007669"/>
    <property type="project" value="UniProtKB-SubCell"/>
</dbReference>
<keyword evidence="4 5" id="KW-0732">Signal</keyword>
<dbReference type="SUPFAM" id="SSF117074">
    <property type="entry name" value="Hypothetical protein PA1324"/>
    <property type="match status" value="4"/>
</dbReference>
<accession>A0A7X1DJH6</accession>
<keyword evidence="3" id="KW-0964">Secreted</keyword>
<comment type="subcellular location">
    <subcellularLocation>
        <location evidence="1">Secreted</location>
    </subcellularLocation>
</comment>
<dbReference type="InterPro" id="IPR003343">
    <property type="entry name" value="Big_2"/>
</dbReference>
<evidence type="ECO:0000313" key="7">
    <source>
        <dbReference type="EMBL" id="MBC2309374.1"/>
    </source>
</evidence>
<feature type="domain" description="BIG2" evidence="6">
    <location>
        <begin position="357"/>
        <end position="434"/>
    </location>
</feature>
<dbReference type="Proteomes" id="UP000565628">
    <property type="component" value="Unassembled WGS sequence"/>
</dbReference>
<evidence type="ECO:0000256" key="3">
    <source>
        <dbReference type="ARBA" id="ARBA00022525"/>
    </source>
</evidence>
<protein>
    <recommendedName>
        <fullName evidence="6">BIG2 domain-containing protein</fullName>
    </recommendedName>
</protein>
<comment type="similarity">
    <text evidence="2">Belongs to the serine-aspartate repeat-containing protein (SDr) family.</text>
</comment>
<dbReference type="SUPFAM" id="SSF49373">
    <property type="entry name" value="Invasin/intimin cell-adhesion fragments"/>
    <property type="match status" value="4"/>
</dbReference>
<reference evidence="7 8" key="1">
    <citation type="submission" date="2020-03" db="EMBL/GenBank/DDBJ databases">
        <title>Soil Listeria distribution.</title>
        <authorList>
            <person name="Liao J."/>
            <person name="Wiedmann M."/>
        </authorList>
    </citation>
    <scope>NUCLEOTIDE SEQUENCE [LARGE SCALE GENOMIC DNA]</scope>
    <source>
        <strain evidence="7 8">FSL L7-0039</strain>
    </source>
</reference>
<dbReference type="EMBL" id="JAASWV010000001">
    <property type="protein sequence ID" value="MBC2309374.1"/>
    <property type="molecule type" value="Genomic_DNA"/>
</dbReference>
<proteinExistence type="inferred from homology"/>
<feature type="domain" description="BIG2" evidence="6">
    <location>
        <begin position="740"/>
        <end position="817"/>
    </location>
</feature>
<feature type="domain" description="BIG2" evidence="6">
    <location>
        <begin position="933"/>
        <end position="1010"/>
    </location>
</feature>
<dbReference type="InterPro" id="IPR008964">
    <property type="entry name" value="Invasin/intimin_cell_adhesion"/>
</dbReference>
<organism evidence="7 8">
    <name type="scientific">Listeria booriae</name>
    <dbReference type="NCBI Taxonomy" id="1552123"/>
    <lineage>
        <taxon>Bacteria</taxon>
        <taxon>Bacillati</taxon>
        <taxon>Bacillota</taxon>
        <taxon>Bacilli</taxon>
        <taxon>Bacillales</taxon>
        <taxon>Listeriaceae</taxon>
        <taxon>Listeria</taxon>
    </lineage>
</organism>
<evidence type="ECO:0000256" key="5">
    <source>
        <dbReference type="SAM" id="SignalP"/>
    </source>
</evidence>
<dbReference type="Pfam" id="PF02368">
    <property type="entry name" value="Big_2"/>
    <property type="match status" value="3"/>
</dbReference>
<gene>
    <name evidence="7" type="ORF">HCJ81_00675</name>
</gene>
<sequence length="1145" mass="120697">MQNNHSFKKLGKTTLVGTLALGMMVTPIISSIQANAAEGAKGSISDAMFEDLNGNGQKDANEAGISGIKITLFNDQGVEVATTTSAADGSYNFDNVDEGTYYMHVDTTTFPDNYKLFTTQGFGSDGNSTYFHVAAGETVSGYHLGFYKKAGGTISSTVFNDLNINGKQDEGETGLSGAKVVLYNVSGEKIAETTTAVDGSYTFANIPAGTYYEHVTLPKNAKLVSGEQFGSDGNTGYFAVNSEQQITNLNVGAKINTAAISGTITDKASQQGMKDVEMVLYTIDGTRVASTTTDASGNYKFANLAEDFYYVHAIVPDGDSVVDTRGFGMDAYSYYIQIGADTQADNFNLTLKGNTVEPTDIVVNTDDIAAKVGDTGKIDASVQPSDATDKTLTYTVSDPSILSVDADGNWTALAKGEADITVTTANGISKVIHVVVSEKVGELKSFVFEDTNKNGTQEAGETGVPGATVQLHGADGSVVATQTTDANGQYDFKDVPVGTYYIVVTAPAGYDIKPNHAFGADGVTGYINLTESTVTTYECAVIKDVVPATDITLDATNINTTIGVVGNINATVSPSNATDKSLTYTSANPNILSVAANGSWEAKAEGTTTVTVKTVNNITKTITVTVTSPISVQLKNIPGYTDRTIVPNDQLNITTDYINTYGSHDLDFKYYDKVNVEVNPASYTVTSSNTAIISVKANQGDGYMRLAVKGIVGSSVITIKDAKGNIIRQFTVNVTQGAIQPTDITLDATNINTTIGSTGKINASVQPANATNKSLTYTSANTSILTVAADGSWEAKAEGTTTVTVKTANNITKTITVTVTSPVSIQLKNIPNYPDRTIVPNDQLNINTDYVNTFGSHDLDFKYYDKASAEVNPTAYTVTSSDPTVIATKADIGDNYVRLAVQGKAGSSVITIKDAKGNVIRQFTVNVAQGTILPTGVTVANSAVTTKVASTGSISATVQPANATNKTLTYTSSNPSVLKVNADGSWEAMNNGTATVTVKTSNGLTTTVTFTVQAYFSTILEQGNFNPDKASGGPVTYYDSIADLSASDNITLTYNTLDAKVADATQTNGRRQFIFYVDGNPVNFNTDYSFSITNQTVLNSDISNNTEGARALGHIEVKVTKGTSKITVTRTSDGKVVKTINVTVQ</sequence>
<evidence type="ECO:0000256" key="4">
    <source>
        <dbReference type="ARBA" id="ARBA00022729"/>
    </source>
</evidence>
<dbReference type="RefSeq" id="WP_185641452.1">
    <property type="nucleotide sequence ID" value="NZ_JAASWV010000001.1"/>
</dbReference>
<dbReference type="Gene3D" id="2.60.40.1080">
    <property type="match status" value="4"/>
</dbReference>
<feature type="chain" id="PRO_5031552709" description="BIG2 domain-containing protein" evidence="5">
    <location>
        <begin position="37"/>
        <end position="1145"/>
    </location>
</feature>
<dbReference type="Gene3D" id="2.60.40.10">
    <property type="entry name" value="Immunoglobulins"/>
    <property type="match status" value="4"/>
</dbReference>
<feature type="domain" description="BIG2" evidence="6">
    <location>
        <begin position="547"/>
        <end position="624"/>
    </location>
</feature>
<dbReference type="InterPro" id="IPR033764">
    <property type="entry name" value="Sdr_B"/>
</dbReference>
<dbReference type="AlphaFoldDB" id="A0A7X1DJH6"/>
<dbReference type="Pfam" id="PF17210">
    <property type="entry name" value="SdrD_B"/>
    <property type="match status" value="4"/>
</dbReference>
<evidence type="ECO:0000313" key="8">
    <source>
        <dbReference type="Proteomes" id="UP000565628"/>
    </source>
</evidence>
<name>A0A7X1DJH6_9LIST</name>
<comment type="caution">
    <text evidence="7">The sequence shown here is derived from an EMBL/GenBank/DDBJ whole genome shotgun (WGS) entry which is preliminary data.</text>
</comment>
<feature type="signal peptide" evidence="5">
    <location>
        <begin position="1"/>
        <end position="36"/>
    </location>
</feature>
<dbReference type="InterPro" id="IPR013783">
    <property type="entry name" value="Ig-like_fold"/>
</dbReference>
<dbReference type="SMART" id="SM00635">
    <property type="entry name" value="BID_2"/>
    <property type="match status" value="5"/>
</dbReference>
<evidence type="ECO:0000259" key="6">
    <source>
        <dbReference type="SMART" id="SM00635"/>
    </source>
</evidence>
<dbReference type="PANTHER" id="PTHR36108">
    <property type="entry name" value="COLOSSIN-B-RELATED"/>
    <property type="match status" value="1"/>
</dbReference>
<evidence type="ECO:0000256" key="1">
    <source>
        <dbReference type="ARBA" id="ARBA00004613"/>
    </source>
</evidence>
<dbReference type="PANTHER" id="PTHR36108:SF13">
    <property type="entry name" value="COLOSSIN-B-RELATED"/>
    <property type="match status" value="1"/>
</dbReference>